<dbReference type="InterPro" id="IPR037066">
    <property type="entry name" value="Plug_dom_sf"/>
</dbReference>
<comment type="caution">
    <text evidence="14">The sequence shown here is derived from an EMBL/GenBank/DDBJ whole genome shotgun (WGS) entry which is preliminary data.</text>
</comment>
<keyword evidence="4 10" id="KW-0812">Transmembrane</keyword>
<protein>
    <submittedName>
        <fullName evidence="14">TonB-dependent receptor plug domain-containing protein</fullName>
    </submittedName>
</protein>
<evidence type="ECO:0000256" key="2">
    <source>
        <dbReference type="ARBA" id="ARBA00022448"/>
    </source>
</evidence>
<evidence type="ECO:0000256" key="6">
    <source>
        <dbReference type="ARBA" id="ARBA00023077"/>
    </source>
</evidence>
<name>A0ABW5SD28_9FLAO</name>
<dbReference type="InterPro" id="IPR000531">
    <property type="entry name" value="Beta-barrel_TonB"/>
</dbReference>
<dbReference type="Gene3D" id="2.170.130.10">
    <property type="entry name" value="TonB-dependent receptor, plug domain"/>
    <property type="match status" value="1"/>
</dbReference>
<evidence type="ECO:0000313" key="14">
    <source>
        <dbReference type="EMBL" id="MFD2697651.1"/>
    </source>
</evidence>
<evidence type="ECO:0000256" key="5">
    <source>
        <dbReference type="ARBA" id="ARBA00022729"/>
    </source>
</evidence>
<dbReference type="EMBL" id="JBHULZ010000026">
    <property type="protein sequence ID" value="MFD2697651.1"/>
    <property type="molecule type" value="Genomic_DNA"/>
</dbReference>
<dbReference type="PROSITE" id="PS52016">
    <property type="entry name" value="TONB_DEPENDENT_REC_3"/>
    <property type="match status" value="1"/>
</dbReference>
<dbReference type="SUPFAM" id="SSF56935">
    <property type="entry name" value="Porins"/>
    <property type="match status" value="1"/>
</dbReference>
<feature type="domain" description="TonB-dependent receptor-like beta-barrel" evidence="12">
    <location>
        <begin position="251"/>
        <end position="583"/>
    </location>
</feature>
<dbReference type="InterPro" id="IPR039426">
    <property type="entry name" value="TonB-dep_rcpt-like"/>
</dbReference>
<keyword evidence="7 10" id="KW-0472">Membrane</keyword>
<sequence>MRQFLFLILLLFFGHTVHAQKRELLDSVVLKASNIRTQSVGQNIVEIKSSEIKKYRPQLTDVLNFETPIFFKENGLGMVSSPSFRGTTAQQTAVLWNGINVNSTFLGQVDFNTLSAHGYSDILVRSGGGSAQLGSGAIGGSILLQNQLDFEKGHQLSLNSSLGSFATFNQSLDYQWSNQKISAQVGGNYVQSENDYPFFNSNAKNENAAFNHLNFYFNASVKLNNFHKLTFYSTAFNGERHFPILESTQIRTKYQDENYKSQLAWEYVKGKWSAKARSAYLQEKYTYFQNIERPNLKDHGTAKSLVSILQTGFKPNKNLYTEVRLNLRKDWAEGTAITTASRDISKAYFFLKQNLSKNLIYQAQVSLQHTKDFDMPVLYQIGSQYQLKRNHSIKASFSKNYRIPTFNDLFWPGAGNLDLKPETSRQFEASYSFKHKRWQFGLTGYNIKISDMIRWLPAEAGVWKPLNTNKVRTRGIEGNAAYKTTFKKFEFLIKSIYAFTEATNLETGNTLIYVPKHKLTVKLDLIYKNWNFIAQTIYTGKVYTQTNNSQETALKAYPVAQASLSYNSSNTLNWELGARVRNLSNENYFVVNYKPMPGRNFEIFFNLIL</sequence>
<keyword evidence="5" id="KW-0732">Signal</keyword>
<comment type="similarity">
    <text evidence="10 11">Belongs to the TonB-dependent receptor family.</text>
</comment>
<organism evidence="14 15">
    <name type="scientific">Mesonia sediminis</name>
    <dbReference type="NCBI Taxonomy" id="1703946"/>
    <lineage>
        <taxon>Bacteria</taxon>
        <taxon>Pseudomonadati</taxon>
        <taxon>Bacteroidota</taxon>
        <taxon>Flavobacteriia</taxon>
        <taxon>Flavobacteriales</taxon>
        <taxon>Flavobacteriaceae</taxon>
        <taxon>Mesonia</taxon>
    </lineage>
</organism>
<dbReference type="PANTHER" id="PTHR30069:SF29">
    <property type="entry name" value="HEMOGLOBIN AND HEMOGLOBIN-HAPTOGLOBIN-BINDING PROTEIN 1-RELATED"/>
    <property type="match status" value="1"/>
</dbReference>
<evidence type="ECO:0000256" key="9">
    <source>
        <dbReference type="ARBA" id="ARBA00023237"/>
    </source>
</evidence>
<evidence type="ECO:0000256" key="4">
    <source>
        <dbReference type="ARBA" id="ARBA00022692"/>
    </source>
</evidence>
<evidence type="ECO:0000256" key="11">
    <source>
        <dbReference type="RuleBase" id="RU003357"/>
    </source>
</evidence>
<keyword evidence="3 10" id="KW-1134">Transmembrane beta strand</keyword>
<dbReference type="Gene3D" id="2.40.170.20">
    <property type="entry name" value="TonB-dependent receptor, beta-barrel domain"/>
    <property type="match status" value="1"/>
</dbReference>
<keyword evidence="9 10" id="KW-0998">Cell outer membrane</keyword>
<dbReference type="PANTHER" id="PTHR30069">
    <property type="entry name" value="TONB-DEPENDENT OUTER MEMBRANE RECEPTOR"/>
    <property type="match status" value="1"/>
</dbReference>
<gene>
    <name evidence="14" type="ORF">ACFSQ0_06570</name>
</gene>
<keyword evidence="15" id="KW-1185">Reference proteome</keyword>
<dbReference type="Pfam" id="PF00593">
    <property type="entry name" value="TonB_dep_Rec_b-barrel"/>
    <property type="match status" value="1"/>
</dbReference>
<dbReference type="Proteomes" id="UP001597357">
    <property type="component" value="Unassembled WGS sequence"/>
</dbReference>
<evidence type="ECO:0000313" key="15">
    <source>
        <dbReference type="Proteomes" id="UP001597357"/>
    </source>
</evidence>
<comment type="subcellular location">
    <subcellularLocation>
        <location evidence="1 10">Cell outer membrane</location>
        <topology evidence="1 10">Multi-pass membrane protein</topology>
    </subcellularLocation>
</comment>
<dbReference type="InterPro" id="IPR036942">
    <property type="entry name" value="Beta-barrel_TonB_sf"/>
</dbReference>
<dbReference type="Pfam" id="PF07715">
    <property type="entry name" value="Plug"/>
    <property type="match status" value="1"/>
</dbReference>
<dbReference type="InterPro" id="IPR012910">
    <property type="entry name" value="Plug_dom"/>
</dbReference>
<evidence type="ECO:0000256" key="10">
    <source>
        <dbReference type="PROSITE-ProRule" id="PRU01360"/>
    </source>
</evidence>
<evidence type="ECO:0000259" key="12">
    <source>
        <dbReference type="Pfam" id="PF00593"/>
    </source>
</evidence>
<evidence type="ECO:0000256" key="1">
    <source>
        <dbReference type="ARBA" id="ARBA00004571"/>
    </source>
</evidence>
<dbReference type="RefSeq" id="WP_379045895.1">
    <property type="nucleotide sequence ID" value="NZ_JBHULZ010000026.1"/>
</dbReference>
<evidence type="ECO:0000259" key="13">
    <source>
        <dbReference type="Pfam" id="PF07715"/>
    </source>
</evidence>
<reference evidence="15" key="1">
    <citation type="journal article" date="2019" name="Int. J. Syst. Evol. Microbiol.">
        <title>The Global Catalogue of Microorganisms (GCM) 10K type strain sequencing project: providing services to taxonomists for standard genome sequencing and annotation.</title>
        <authorList>
            <consortium name="The Broad Institute Genomics Platform"/>
            <consortium name="The Broad Institute Genome Sequencing Center for Infectious Disease"/>
            <person name="Wu L."/>
            <person name="Ma J."/>
        </authorList>
    </citation>
    <scope>NUCLEOTIDE SEQUENCE [LARGE SCALE GENOMIC DNA]</scope>
    <source>
        <strain evidence="15">KCTC 42255</strain>
    </source>
</reference>
<accession>A0ABW5SD28</accession>
<keyword evidence="8 14" id="KW-0675">Receptor</keyword>
<evidence type="ECO:0000256" key="3">
    <source>
        <dbReference type="ARBA" id="ARBA00022452"/>
    </source>
</evidence>
<keyword evidence="2 10" id="KW-0813">Transport</keyword>
<evidence type="ECO:0000256" key="8">
    <source>
        <dbReference type="ARBA" id="ARBA00023170"/>
    </source>
</evidence>
<feature type="domain" description="TonB-dependent receptor plug" evidence="13">
    <location>
        <begin position="38"/>
        <end position="140"/>
    </location>
</feature>
<evidence type="ECO:0000256" key="7">
    <source>
        <dbReference type="ARBA" id="ARBA00023136"/>
    </source>
</evidence>
<keyword evidence="6 11" id="KW-0798">TonB box</keyword>
<proteinExistence type="inferred from homology"/>